<dbReference type="Gramene" id="Manes.01G079300.2.v8.1">
    <property type="protein sequence ID" value="Manes.01G079300.2.v8.1.CDS"/>
    <property type="gene ID" value="Manes.01G079300.v8.1"/>
</dbReference>
<evidence type="ECO:0000313" key="3">
    <source>
        <dbReference type="Proteomes" id="UP000091857"/>
    </source>
</evidence>
<organism evidence="2 3">
    <name type="scientific">Manihot esculenta</name>
    <name type="common">Cassava</name>
    <name type="synonym">Jatropha manihot</name>
    <dbReference type="NCBI Taxonomy" id="3983"/>
    <lineage>
        <taxon>Eukaryota</taxon>
        <taxon>Viridiplantae</taxon>
        <taxon>Streptophyta</taxon>
        <taxon>Embryophyta</taxon>
        <taxon>Tracheophyta</taxon>
        <taxon>Spermatophyta</taxon>
        <taxon>Magnoliopsida</taxon>
        <taxon>eudicotyledons</taxon>
        <taxon>Gunneridae</taxon>
        <taxon>Pentapetalae</taxon>
        <taxon>rosids</taxon>
        <taxon>fabids</taxon>
        <taxon>Malpighiales</taxon>
        <taxon>Euphorbiaceae</taxon>
        <taxon>Crotonoideae</taxon>
        <taxon>Manihoteae</taxon>
        <taxon>Manihot</taxon>
    </lineage>
</organism>
<sequence length="146" mass="16620">MSLLLICLLICFSLHACNARYIGLSAKETRTQDFTKDVLRVNLYETSVSSEMNSPIPEEFQAQREEVGEIDRRRRIPENSLGAGHKLIVSSQRNLQQTAKIEGLKKQARSYNKKALESGENDIVEDVVVMDYAQPHRKPPIHNEKP</sequence>
<dbReference type="EMBL" id="CM004387">
    <property type="protein sequence ID" value="OAY60013.1"/>
    <property type="molecule type" value="Genomic_DNA"/>
</dbReference>
<reference evidence="3" key="1">
    <citation type="journal article" date="2016" name="Nat. Biotechnol.">
        <title>Sequencing wild and cultivated cassava and related species reveals extensive interspecific hybridization and genetic diversity.</title>
        <authorList>
            <person name="Bredeson J.V."/>
            <person name="Lyons J.B."/>
            <person name="Prochnik S.E."/>
            <person name="Wu G.A."/>
            <person name="Ha C.M."/>
            <person name="Edsinger-Gonzales E."/>
            <person name="Grimwood J."/>
            <person name="Schmutz J."/>
            <person name="Rabbi I.Y."/>
            <person name="Egesi C."/>
            <person name="Nauluvula P."/>
            <person name="Lebot V."/>
            <person name="Ndunguru J."/>
            <person name="Mkamilo G."/>
            <person name="Bart R.S."/>
            <person name="Setter T.L."/>
            <person name="Gleadow R.M."/>
            <person name="Kulakow P."/>
            <person name="Ferguson M.E."/>
            <person name="Rounsley S."/>
            <person name="Rokhsar D.S."/>
        </authorList>
    </citation>
    <scope>NUCLEOTIDE SEQUENCE [LARGE SCALE GENOMIC DNA]</scope>
    <source>
        <strain evidence="3">cv. AM560-2</strain>
    </source>
</reference>
<dbReference type="Proteomes" id="UP000091857">
    <property type="component" value="Chromosome 1"/>
</dbReference>
<dbReference type="PANTHER" id="PTHR34961">
    <property type="entry name" value="TRANSMEMBRANE PROTEIN"/>
    <property type="match status" value="1"/>
</dbReference>
<dbReference type="AlphaFoldDB" id="A0A2C9WK42"/>
<keyword evidence="3" id="KW-1185">Reference proteome</keyword>
<dbReference type="InterPro" id="IPR049306">
    <property type="entry name" value="GLV1-2"/>
</dbReference>
<dbReference type="PANTHER" id="PTHR34961:SF7">
    <property type="entry name" value="TRANSMEMBRANE PROTEIN"/>
    <property type="match status" value="1"/>
</dbReference>
<feature type="signal peptide" evidence="1">
    <location>
        <begin position="1"/>
        <end position="19"/>
    </location>
</feature>
<comment type="caution">
    <text evidence="2">The sequence shown here is derived from an EMBL/GenBank/DDBJ whole genome shotgun (WGS) entry which is preliminary data.</text>
</comment>
<evidence type="ECO:0000256" key="1">
    <source>
        <dbReference type="SAM" id="SignalP"/>
    </source>
</evidence>
<gene>
    <name evidence="2" type="ORF">MANES_01G079300v8</name>
</gene>
<dbReference type="Pfam" id="PF21529">
    <property type="entry name" value="GLV1-2"/>
    <property type="match status" value="1"/>
</dbReference>
<keyword evidence="1" id="KW-0732">Signal</keyword>
<proteinExistence type="predicted"/>
<dbReference type="InterPro" id="IPR053313">
    <property type="entry name" value="RGF"/>
</dbReference>
<accession>A0A2C9WK42</accession>
<evidence type="ECO:0000313" key="2">
    <source>
        <dbReference type="EMBL" id="OAY60013.1"/>
    </source>
</evidence>
<name>A0A2C9WK42_MANES</name>
<feature type="chain" id="PRO_5013039338" evidence="1">
    <location>
        <begin position="20"/>
        <end position="146"/>
    </location>
</feature>
<protein>
    <submittedName>
        <fullName evidence="2">Uncharacterized protein</fullName>
    </submittedName>
</protein>